<evidence type="ECO:0000256" key="1">
    <source>
        <dbReference type="ARBA" id="ARBA00022448"/>
    </source>
</evidence>
<dbReference type="PANTHER" id="PTHR42794:SF1">
    <property type="entry name" value="HEMIN IMPORT ATP-BINDING PROTEIN HMUV"/>
    <property type="match status" value="1"/>
</dbReference>
<evidence type="ECO:0000313" key="7">
    <source>
        <dbReference type="Proteomes" id="UP000255367"/>
    </source>
</evidence>
<keyword evidence="2" id="KW-0547">Nucleotide-binding</keyword>
<name>A0A380Q1Y1_9FIRM</name>
<dbReference type="GO" id="GO:0005524">
    <property type="term" value="F:ATP binding"/>
    <property type="evidence" value="ECO:0007669"/>
    <property type="project" value="UniProtKB-KW"/>
</dbReference>
<dbReference type="PROSITE" id="PS50893">
    <property type="entry name" value="ABC_TRANSPORTER_2"/>
    <property type="match status" value="1"/>
</dbReference>
<accession>A0A380Q1Y1</accession>
<dbReference type="PROSITE" id="PS00211">
    <property type="entry name" value="ABC_TRANSPORTER_1"/>
    <property type="match status" value="1"/>
</dbReference>
<proteinExistence type="predicted"/>
<dbReference type="GO" id="GO:0016887">
    <property type="term" value="F:ATP hydrolysis activity"/>
    <property type="evidence" value="ECO:0007669"/>
    <property type="project" value="InterPro"/>
</dbReference>
<dbReference type="InterPro" id="IPR017871">
    <property type="entry name" value="ABC_transporter-like_CS"/>
</dbReference>
<dbReference type="InterPro" id="IPR027417">
    <property type="entry name" value="P-loop_NTPase"/>
</dbReference>
<dbReference type="RefSeq" id="WP_245935742.1">
    <property type="nucleotide sequence ID" value="NZ_UHIO01000005.1"/>
</dbReference>
<dbReference type="Pfam" id="PF00005">
    <property type="entry name" value="ABC_tran"/>
    <property type="match status" value="1"/>
</dbReference>
<evidence type="ECO:0000313" key="6">
    <source>
        <dbReference type="EMBL" id="SUP79502.1"/>
    </source>
</evidence>
<evidence type="ECO:0000256" key="2">
    <source>
        <dbReference type="ARBA" id="ARBA00022741"/>
    </source>
</evidence>
<dbReference type="Gene3D" id="3.40.50.300">
    <property type="entry name" value="P-loop containing nucleotide triphosphate hydrolases"/>
    <property type="match status" value="1"/>
</dbReference>
<dbReference type="SMART" id="SM00382">
    <property type="entry name" value="AAA"/>
    <property type="match status" value="1"/>
</dbReference>
<keyword evidence="6" id="KW-0378">Hydrolase</keyword>
<dbReference type="PANTHER" id="PTHR42794">
    <property type="entry name" value="HEMIN IMPORT ATP-BINDING PROTEIN HMUV"/>
    <property type="match status" value="1"/>
</dbReference>
<organism evidence="6 7">
    <name type="scientific">Veillonella criceti</name>
    <dbReference type="NCBI Taxonomy" id="103891"/>
    <lineage>
        <taxon>Bacteria</taxon>
        <taxon>Bacillati</taxon>
        <taxon>Bacillota</taxon>
        <taxon>Negativicutes</taxon>
        <taxon>Veillonellales</taxon>
        <taxon>Veillonellaceae</taxon>
        <taxon>Veillonella</taxon>
    </lineage>
</organism>
<dbReference type="AlphaFoldDB" id="A0A380Q1Y1"/>
<sequence>MELAVHQMSVSLSGQVILHNVSATIRSGEFVGIIGPNGSGKTTFLKSLRGLSPIQSGEVILNGHNIKQLTDKQIARQVSYMQQNISLNFGYTAKEIVLTARYPYLKWWQNETSHDKAIVDQVMKDVGIWSLRHRTINELSGGERQRVFLAKALAQDTDLLLLDEPTAALDLVYADEIFSPRKILL</sequence>
<reference evidence="6 7" key="1">
    <citation type="submission" date="2018-06" db="EMBL/GenBank/DDBJ databases">
        <authorList>
            <consortium name="Pathogen Informatics"/>
            <person name="Doyle S."/>
        </authorList>
    </citation>
    <scope>NUCLEOTIDE SEQUENCE [LARGE SCALE GENOMIC DNA]</scope>
    <source>
        <strain evidence="6 7">NCTC12020</strain>
    </source>
</reference>
<keyword evidence="4" id="KW-1278">Translocase</keyword>
<dbReference type="EC" id="3.6.3.34" evidence="6"/>
<dbReference type="EMBL" id="UHIO01000005">
    <property type="protein sequence ID" value="SUP79502.1"/>
    <property type="molecule type" value="Genomic_DNA"/>
</dbReference>
<evidence type="ECO:0000256" key="4">
    <source>
        <dbReference type="ARBA" id="ARBA00022967"/>
    </source>
</evidence>
<feature type="domain" description="ABC transporter" evidence="5">
    <location>
        <begin position="3"/>
        <end position="185"/>
    </location>
</feature>
<gene>
    <name evidence="6" type="primary">fhuC_4</name>
    <name evidence="6" type="ORF">NCTC12020_02036</name>
</gene>
<evidence type="ECO:0000259" key="5">
    <source>
        <dbReference type="PROSITE" id="PS50893"/>
    </source>
</evidence>
<keyword evidence="1" id="KW-0813">Transport</keyword>
<keyword evidence="7" id="KW-1185">Reference proteome</keyword>
<dbReference type="InterPro" id="IPR003593">
    <property type="entry name" value="AAA+_ATPase"/>
</dbReference>
<keyword evidence="3 6" id="KW-0067">ATP-binding</keyword>
<dbReference type="SUPFAM" id="SSF52540">
    <property type="entry name" value="P-loop containing nucleoside triphosphate hydrolases"/>
    <property type="match status" value="1"/>
</dbReference>
<evidence type="ECO:0000256" key="3">
    <source>
        <dbReference type="ARBA" id="ARBA00022840"/>
    </source>
</evidence>
<dbReference type="Proteomes" id="UP000255367">
    <property type="component" value="Unassembled WGS sequence"/>
</dbReference>
<protein>
    <submittedName>
        <fullName evidence="6">Iron(3+)-hydroxamate import ATP-binding protein FhuC</fullName>
        <ecNumber evidence="6">3.6.3.34</ecNumber>
    </submittedName>
</protein>
<dbReference type="InterPro" id="IPR003439">
    <property type="entry name" value="ABC_transporter-like_ATP-bd"/>
</dbReference>